<sequence length="73" mass="7846">DDAKMKPDYTVINGTSPAQKSLNKNVINGKASDAGGEVESSTLPEKSLPQAPKKSTRTGFSLLSFFDRILLPH</sequence>
<evidence type="ECO:0000313" key="2">
    <source>
        <dbReference type="EMBL" id="CEK98198.1"/>
    </source>
</evidence>
<feature type="compositionally biased region" description="Polar residues" evidence="1">
    <location>
        <begin position="12"/>
        <end position="26"/>
    </location>
</feature>
<feature type="region of interest" description="Disordered" evidence="1">
    <location>
        <begin position="1"/>
        <end position="55"/>
    </location>
</feature>
<proteinExistence type="predicted"/>
<gene>
    <name evidence="2" type="primary">ORF218071</name>
</gene>
<reference evidence="2" key="1">
    <citation type="submission" date="2014-12" db="EMBL/GenBank/DDBJ databases">
        <title>Insight into the proteome of Arion vulgaris.</title>
        <authorList>
            <person name="Aradska J."/>
            <person name="Bulat T."/>
            <person name="Smidak R."/>
            <person name="Sarate P."/>
            <person name="Gangsoo J."/>
            <person name="Sialana F."/>
            <person name="Bilban M."/>
            <person name="Lubec G."/>
        </authorList>
    </citation>
    <scope>NUCLEOTIDE SEQUENCE</scope>
    <source>
        <tissue evidence="2">Skin</tissue>
    </source>
</reference>
<evidence type="ECO:0000256" key="1">
    <source>
        <dbReference type="SAM" id="MobiDB-lite"/>
    </source>
</evidence>
<organism evidence="2">
    <name type="scientific">Arion vulgaris</name>
    <dbReference type="NCBI Taxonomy" id="1028688"/>
    <lineage>
        <taxon>Eukaryota</taxon>
        <taxon>Metazoa</taxon>
        <taxon>Spiralia</taxon>
        <taxon>Lophotrochozoa</taxon>
        <taxon>Mollusca</taxon>
        <taxon>Gastropoda</taxon>
        <taxon>Heterobranchia</taxon>
        <taxon>Euthyneura</taxon>
        <taxon>Panpulmonata</taxon>
        <taxon>Eupulmonata</taxon>
        <taxon>Stylommatophora</taxon>
        <taxon>Helicina</taxon>
        <taxon>Arionoidea</taxon>
        <taxon>Arionidae</taxon>
        <taxon>Arion</taxon>
    </lineage>
</organism>
<protein>
    <submittedName>
        <fullName evidence="2">Uncharacterized protein</fullName>
    </submittedName>
</protein>
<dbReference type="EMBL" id="HACG01051327">
    <property type="protein sequence ID" value="CEK98198.1"/>
    <property type="molecule type" value="Transcribed_RNA"/>
</dbReference>
<feature type="non-terminal residue" evidence="2">
    <location>
        <position position="1"/>
    </location>
</feature>
<name>A0A0B7BYZ5_9EUPU</name>
<dbReference type="AlphaFoldDB" id="A0A0B7BYZ5"/>
<feature type="non-terminal residue" evidence="2">
    <location>
        <position position="73"/>
    </location>
</feature>
<accession>A0A0B7BYZ5</accession>